<evidence type="ECO:0000256" key="4">
    <source>
        <dbReference type="PROSITE-ProRule" id="PRU00335"/>
    </source>
</evidence>
<sequence>MMSNITTFVNLDNVSEIATPRRRRRRSDADRSAGAILLAAKEILAAQPHGSVEDIAAAAGVSRQTVYAHFKTREALIGAVIDVITGEAVAEMDAARLDEGPAANALLRLLDASWRTLQRYPLLLSIATTADVEADHARHQPVVDHLDRLLTRGRRSGEFTTDVPAPWLATAVVTLGHAAGDAVNAGRMTLPDATEALARSVLRVCGVNPATITDLVSGSEPRT</sequence>
<dbReference type="EMBL" id="QLTT01000011">
    <property type="protein sequence ID" value="RAS60671.1"/>
    <property type="molecule type" value="Genomic_DNA"/>
</dbReference>
<dbReference type="SUPFAM" id="SSF48498">
    <property type="entry name" value="Tetracyclin repressor-like, C-terminal domain"/>
    <property type="match status" value="1"/>
</dbReference>
<evidence type="ECO:0000313" key="6">
    <source>
        <dbReference type="EMBL" id="RAS60671.1"/>
    </source>
</evidence>
<reference evidence="6 7" key="1">
    <citation type="submission" date="2018-06" db="EMBL/GenBank/DDBJ databases">
        <title>Genomic Encyclopedia of Type Strains, Phase IV (KMG-IV): sequencing the most valuable type-strain genomes for metagenomic binning, comparative biology and taxonomic classification.</title>
        <authorList>
            <person name="Goeker M."/>
        </authorList>
    </citation>
    <scope>NUCLEOTIDE SEQUENCE [LARGE SCALE GENOMIC DNA]</scope>
    <source>
        <strain evidence="6 7">DSM 45479</strain>
    </source>
</reference>
<dbReference type="Gene3D" id="1.10.357.10">
    <property type="entry name" value="Tetracycline Repressor, domain 2"/>
    <property type="match status" value="1"/>
</dbReference>
<gene>
    <name evidence="6" type="ORF">C8D87_11189</name>
</gene>
<dbReference type="PROSITE" id="PS50977">
    <property type="entry name" value="HTH_TETR_2"/>
    <property type="match status" value="1"/>
</dbReference>
<name>A0ABX9E1F0_9PSEU</name>
<dbReference type="InterPro" id="IPR050109">
    <property type="entry name" value="HTH-type_TetR-like_transc_reg"/>
</dbReference>
<evidence type="ECO:0000256" key="2">
    <source>
        <dbReference type="ARBA" id="ARBA00023125"/>
    </source>
</evidence>
<dbReference type="Proteomes" id="UP000248714">
    <property type="component" value="Unassembled WGS sequence"/>
</dbReference>
<evidence type="ECO:0000256" key="3">
    <source>
        <dbReference type="ARBA" id="ARBA00023163"/>
    </source>
</evidence>
<keyword evidence="2 4" id="KW-0238">DNA-binding</keyword>
<evidence type="ECO:0000256" key="1">
    <source>
        <dbReference type="ARBA" id="ARBA00023015"/>
    </source>
</evidence>
<keyword evidence="7" id="KW-1185">Reference proteome</keyword>
<feature type="domain" description="HTH tetR-type" evidence="5">
    <location>
        <begin position="30"/>
        <end position="88"/>
    </location>
</feature>
<dbReference type="SUPFAM" id="SSF46689">
    <property type="entry name" value="Homeodomain-like"/>
    <property type="match status" value="1"/>
</dbReference>
<dbReference type="InterPro" id="IPR001647">
    <property type="entry name" value="HTH_TetR"/>
</dbReference>
<keyword evidence="3" id="KW-0804">Transcription</keyword>
<accession>A0ABX9E1F0</accession>
<dbReference type="InterPro" id="IPR009057">
    <property type="entry name" value="Homeodomain-like_sf"/>
</dbReference>
<comment type="caution">
    <text evidence="6">The sequence shown here is derived from an EMBL/GenBank/DDBJ whole genome shotgun (WGS) entry which is preliminary data.</text>
</comment>
<proteinExistence type="predicted"/>
<evidence type="ECO:0000259" key="5">
    <source>
        <dbReference type="PROSITE" id="PS50977"/>
    </source>
</evidence>
<organism evidence="6 7">
    <name type="scientific">Lentzea atacamensis</name>
    <dbReference type="NCBI Taxonomy" id="531938"/>
    <lineage>
        <taxon>Bacteria</taxon>
        <taxon>Bacillati</taxon>
        <taxon>Actinomycetota</taxon>
        <taxon>Actinomycetes</taxon>
        <taxon>Pseudonocardiales</taxon>
        <taxon>Pseudonocardiaceae</taxon>
        <taxon>Lentzea</taxon>
    </lineage>
</organism>
<dbReference type="PANTHER" id="PTHR30055">
    <property type="entry name" value="HTH-TYPE TRANSCRIPTIONAL REGULATOR RUTR"/>
    <property type="match status" value="1"/>
</dbReference>
<dbReference type="InterPro" id="IPR036271">
    <property type="entry name" value="Tet_transcr_reg_TetR-rel_C_sf"/>
</dbReference>
<dbReference type="Pfam" id="PF00440">
    <property type="entry name" value="TetR_N"/>
    <property type="match status" value="1"/>
</dbReference>
<feature type="DNA-binding region" description="H-T-H motif" evidence="4">
    <location>
        <begin position="51"/>
        <end position="70"/>
    </location>
</feature>
<dbReference type="PANTHER" id="PTHR30055:SF234">
    <property type="entry name" value="HTH-TYPE TRANSCRIPTIONAL REGULATOR BETI"/>
    <property type="match status" value="1"/>
</dbReference>
<keyword evidence="1" id="KW-0805">Transcription regulation</keyword>
<evidence type="ECO:0000313" key="7">
    <source>
        <dbReference type="Proteomes" id="UP000248714"/>
    </source>
</evidence>
<protein>
    <submittedName>
        <fullName evidence="6">TetR family transcriptional regulator</fullName>
    </submittedName>
</protein>